<keyword evidence="5" id="KW-1278">Translocase</keyword>
<evidence type="ECO:0000256" key="1">
    <source>
        <dbReference type="ARBA" id="ARBA00004127"/>
    </source>
</evidence>
<feature type="transmembrane region" description="Helical" evidence="5">
    <location>
        <begin position="279"/>
        <end position="298"/>
    </location>
</feature>
<name>A0A378T918_MORLA</name>
<dbReference type="GO" id="GO:0008137">
    <property type="term" value="F:NADH dehydrogenase (ubiquinone) activity"/>
    <property type="evidence" value="ECO:0007669"/>
    <property type="project" value="InterPro"/>
</dbReference>
<feature type="transmembrane region" description="Helical" evidence="5">
    <location>
        <begin position="201"/>
        <end position="224"/>
    </location>
</feature>
<feature type="transmembrane region" description="Helical" evidence="5">
    <location>
        <begin position="38"/>
        <end position="59"/>
    </location>
</feature>
<keyword evidence="3 5" id="KW-1133">Transmembrane helix</keyword>
<proteinExistence type="inferred from homology"/>
<comment type="catalytic activity">
    <reaction evidence="5">
        <text>a quinone + NADH + 5 H(+)(in) = a quinol + NAD(+) + 4 H(+)(out)</text>
        <dbReference type="Rhea" id="RHEA:57888"/>
        <dbReference type="ChEBI" id="CHEBI:15378"/>
        <dbReference type="ChEBI" id="CHEBI:24646"/>
        <dbReference type="ChEBI" id="CHEBI:57540"/>
        <dbReference type="ChEBI" id="CHEBI:57945"/>
        <dbReference type="ChEBI" id="CHEBI:132124"/>
    </reaction>
</comment>
<feature type="transmembrane region" description="Helical" evidence="5">
    <location>
        <begin position="79"/>
        <end position="100"/>
    </location>
</feature>
<feature type="transmembrane region" description="Helical" evidence="5">
    <location>
        <begin position="305"/>
        <end position="323"/>
    </location>
</feature>
<evidence type="ECO:0000256" key="5">
    <source>
        <dbReference type="HAMAP-Rule" id="MF_00445"/>
    </source>
</evidence>
<feature type="transmembrane region" description="Helical" evidence="5">
    <location>
        <begin position="335"/>
        <end position="355"/>
    </location>
</feature>
<reference evidence="8 9" key="1">
    <citation type="submission" date="2018-06" db="EMBL/GenBank/DDBJ databases">
        <authorList>
            <consortium name="Pathogen Informatics"/>
            <person name="Doyle S."/>
        </authorList>
    </citation>
    <scope>NUCLEOTIDE SEQUENCE [LARGE SCALE GENOMIC DNA]</scope>
    <source>
        <strain evidence="8 9">NCTC10359</strain>
    </source>
</reference>
<keyword evidence="8" id="KW-0560">Oxidoreductase</keyword>
<dbReference type="GO" id="GO:0042773">
    <property type="term" value="P:ATP synthesis coupled electron transport"/>
    <property type="evidence" value="ECO:0007669"/>
    <property type="project" value="InterPro"/>
</dbReference>
<keyword evidence="5" id="KW-1003">Cell membrane</keyword>
<dbReference type="InterPro" id="IPR010096">
    <property type="entry name" value="NADH-Q_OxRdtase_suN/2"/>
</dbReference>
<evidence type="ECO:0000259" key="7">
    <source>
        <dbReference type="Pfam" id="PF00361"/>
    </source>
</evidence>
<keyword evidence="5" id="KW-0520">NAD</keyword>
<feature type="transmembrane region" description="Helical" evidence="5">
    <location>
        <begin position="390"/>
        <end position="409"/>
    </location>
</feature>
<comment type="function">
    <text evidence="5">NDH-1 shuttles electrons from NADH, via FMN and iron-sulfur (Fe-S) centers, to quinones in the respiratory chain. The immediate electron acceptor for the enzyme in this species is believed to be ubiquinone. Couples the redox reaction to proton translocation (for every two electrons transferred, four hydrogen ions are translocated across the cytoplasmic membrane), and thus conserves the redox energy in a proton gradient.</text>
</comment>
<organism evidence="8 9">
    <name type="scientific">Moraxella lacunata</name>
    <dbReference type="NCBI Taxonomy" id="477"/>
    <lineage>
        <taxon>Bacteria</taxon>
        <taxon>Pseudomonadati</taxon>
        <taxon>Pseudomonadota</taxon>
        <taxon>Gammaproteobacteria</taxon>
        <taxon>Moraxellales</taxon>
        <taxon>Moraxellaceae</taxon>
        <taxon>Moraxella</taxon>
    </lineage>
</organism>
<feature type="domain" description="NADH:quinone oxidoreductase/Mrp antiporter transmembrane" evidence="7">
    <location>
        <begin position="130"/>
        <end position="439"/>
    </location>
</feature>
<dbReference type="GO" id="GO:0050136">
    <property type="term" value="F:NADH dehydrogenase (quinone) (non-electrogenic) activity"/>
    <property type="evidence" value="ECO:0007669"/>
    <property type="project" value="UniProtKB-UniRule"/>
</dbReference>
<feature type="transmembrane region" description="Helical" evidence="5">
    <location>
        <begin position="473"/>
        <end position="494"/>
    </location>
</feature>
<dbReference type="HAMAP" id="MF_00445">
    <property type="entry name" value="NDH1_NuoN_1"/>
    <property type="match status" value="1"/>
</dbReference>
<dbReference type="RefSeq" id="WP_115005388.1">
    <property type="nucleotide sequence ID" value="NZ_UGQU01000001.1"/>
</dbReference>
<dbReference type="GO" id="GO:0005886">
    <property type="term" value="C:plasma membrane"/>
    <property type="evidence" value="ECO:0007669"/>
    <property type="project" value="UniProtKB-SubCell"/>
</dbReference>
<dbReference type="Pfam" id="PF00361">
    <property type="entry name" value="Proton_antipo_M"/>
    <property type="match status" value="1"/>
</dbReference>
<accession>A0A378T918</accession>
<evidence type="ECO:0000313" key="8">
    <source>
        <dbReference type="EMBL" id="STZ56016.1"/>
    </source>
</evidence>
<dbReference type="Proteomes" id="UP000254437">
    <property type="component" value="Unassembled WGS sequence"/>
</dbReference>
<dbReference type="InterPro" id="IPR001750">
    <property type="entry name" value="ND/Mrp_TM"/>
</dbReference>
<feature type="transmembrane region" description="Helical" evidence="5">
    <location>
        <begin position="168"/>
        <end position="189"/>
    </location>
</feature>
<feature type="transmembrane region" description="Helical" evidence="5">
    <location>
        <begin position="12"/>
        <end position="31"/>
    </location>
</feature>
<comment type="similarity">
    <text evidence="5">Belongs to the complex I subunit 2 family.</text>
</comment>
<comment type="subcellular location">
    <subcellularLocation>
        <location evidence="5">Cell membrane</location>
        <topology evidence="5">Multi-pass membrane protein</topology>
    </subcellularLocation>
    <subcellularLocation>
        <location evidence="1">Endomembrane system</location>
        <topology evidence="1">Multi-pass membrane protein</topology>
    </subcellularLocation>
    <subcellularLocation>
        <location evidence="6">Membrane</location>
        <topology evidence="6">Multi-pass membrane protein</topology>
    </subcellularLocation>
</comment>
<dbReference type="STRING" id="477.A9309_04910"/>
<keyword evidence="5" id="KW-0830">Ubiquinone</keyword>
<dbReference type="PANTHER" id="PTHR22773">
    <property type="entry name" value="NADH DEHYDROGENASE"/>
    <property type="match status" value="1"/>
</dbReference>
<keyword evidence="2 5" id="KW-0812">Transmembrane</keyword>
<dbReference type="NCBIfam" id="TIGR01770">
    <property type="entry name" value="NDH_I_N"/>
    <property type="match status" value="1"/>
</dbReference>
<evidence type="ECO:0000256" key="2">
    <source>
        <dbReference type="ARBA" id="ARBA00022692"/>
    </source>
</evidence>
<dbReference type="EC" id="7.1.1.-" evidence="5"/>
<dbReference type="EMBL" id="UGQU01000001">
    <property type="protein sequence ID" value="STZ56016.1"/>
    <property type="molecule type" value="Genomic_DNA"/>
</dbReference>
<keyword evidence="5" id="KW-0813">Transport</keyword>
<evidence type="ECO:0000256" key="4">
    <source>
        <dbReference type="ARBA" id="ARBA00023136"/>
    </source>
</evidence>
<sequence length="504" mass="53879">MNVSIEFSSLLPLLPAMILGVAVLVVMLAIAIKRSHSLIVGLTALGLNGALAVLLLQFFEKLPTHVNRGDVMGLFLVDGFALFNSLVVVVSALACVTLAYRYFQSFNNNKEELYLLLLTSTLGAVLMTSAHHFASFFVSLELLSVPMYGMLSFAYLKQKSLESGLKYLILSATASATLLMGMAFIFGATGELGFVRLGQSLMTGFGLSPLFMVGAVMMVAAVAFKLSLAPFHSWAGDVYQGSPAPVTAFLASVGKVAVVALVVRFLLTSATPAISSVDTVLVALVVMSIVAGNLLALTQTNLKRLLAFSSVAHMGYVLIPLIATGTTADADSVISMYMLIYALSSVGAFGVIVLMTGAYGETDRNTATQEVEDEADSMAVYQGLFWRRPVLTAVLTVMILSMAGIPFTAGFITKMQVLFAATQGGRFGLAFMVIVGSAIGLYYYLKVLLIMFKRPMTIVPFDVPSNWRVKAGGLVLILITVFIFVMGILPNTLFKWASMAILSL</sequence>
<feature type="transmembrane region" description="Helical" evidence="5">
    <location>
        <begin position="112"/>
        <end position="130"/>
    </location>
</feature>
<evidence type="ECO:0000256" key="6">
    <source>
        <dbReference type="RuleBase" id="RU000320"/>
    </source>
</evidence>
<feature type="transmembrane region" description="Helical" evidence="5">
    <location>
        <begin position="136"/>
        <end position="156"/>
    </location>
</feature>
<evidence type="ECO:0000256" key="3">
    <source>
        <dbReference type="ARBA" id="ARBA00022989"/>
    </source>
</evidence>
<evidence type="ECO:0000313" key="9">
    <source>
        <dbReference type="Proteomes" id="UP000254437"/>
    </source>
</evidence>
<dbReference type="AlphaFoldDB" id="A0A378T918"/>
<dbReference type="GO" id="GO:0012505">
    <property type="term" value="C:endomembrane system"/>
    <property type="evidence" value="ECO:0007669"/>
    <property type="project" value="UniProtKB-SubCell"/>
</dbReference>
<feature type="transmembrane region" description="Helical" evidence="5">
    <location>
        <begin position="429"/>
        <end position="452"/>
    </location>
</feature>
<gene>
    <name evidence="5 8" type="primary">nuoN</name>
    <name evidence="8" type="ORF">NCTC10359_00617</name>
</gene>
<keyword evidence="4 5" id="KW-0472">Membrane</keyword>
<protein>
    <recommendedName>
        <fullName evidence="5">NADH-quinone oxidoreductase subunit N</fullName>
        <ecNumber evidence="5">7.1.1.-</ecNumber>
    </recommendedName>
    <alternativeName>
        <fullName evidence="5">NADH dehydrogenase I subunit N</fullName>
    </alternativeName>
    <alternativeName>
        <fullName evidence="5">NDH-1 subunit N</fullName>
    </alternativeName>
</protein>
<dbReference type="GO" id="GO:0048038">
    <property type="term" value="F:quinone binding"/>
    <property type="evidence" value="ECO:0007669"/>
    <property type="project" value="UniProtKB-KW"/>
</dbReference>
<feature type="transmembrane region" description="Helical" evidence="5">
    <location>
        <begin position="245"/>
        <end position="267"/>
    </location>
</feature>
<keyword evidence="5" id="KW-0874">Quinone</keyword>
<comment type="subunit">
    <text evidence="5">NDH-1 is composed of 14 different subunits. Subunits NuoA, H, J, K, L, M, N constitute the membrane sector of the complex.</text>
</comment>